<feature type="region of interest" description="Disordered" evidence="2">
    <location>
        <begin position="309"/>
        <end position="357"/>
    </location>
</feature>
<dbReference type="RefSeq" id="WP_184130149.1">
    <property type="nucleotide sequence ID" value="NZ_JACHDD010000004.1"/>
</dbReference>
<name>A0A7W8V6G2_PARAM</name>
<evidence type="ECO:0000313" key="5">
    <source>
        <dbReference type="Proteomes" id="UP000592780"/>
    </source>
</evidence>
<feature type="compositionally biased region" description="Polar residues" evidence="2">
    <location>
        <begin position="347"/>
        <end position="357"/>
    </location>
</feature>
<keyword evidence="5" id="KW-1185">Reference proteome</keyword>
<feature type="coiled-coil region" evidence="1">
    <location>
        <begin position="108"/>
        <end position="273"/>
    </location>
</feature>
<dbReference type="InterPro" id="IPR021104">
    <property type="entry name" value="KfrA_DNA-bd_N"/>
</dbReference>
<dbReference type="AlphaFoldDB" id="A0A7W8V6G2"/>
<feature type="domain" description="KfrA N-terminal DNA-binding" evidence="3">
    <location>
        <begin position="25"/>
        <end position="134"/>
    </location>
</feature>
<evidence type="ECO:0000256" key="1">
    <source>
        <dbReference type="SAM" id="Coils"/>
    </source>
</evidence>
<evidence type="ECO:0000256" key="2">
    <source>
        <dbReference type="SAM" id="MobiDB-lite"/>
    </source>
</evidence>
<accession>A0A7W8V6G2</accession>
<keyword evidence="1" id="KW-0175">Coiled coil</keyword>
<protein>
    <submittedName>
        <fullName evidence="4">Septal ring factor EnvC (AmiA/AmiB activator)</fullName>
    </submittedName>
</protein>
<dbReference type="Proteomes" id="UP000592780">
    <property type="component" value="Unassembled WGS sequence"/>
</dbReference>
<proteinExistence type="predicted"/>
<reference evidence="4 5" key="1">
    <citation type="submission" date="2020-08" db="EMBL/GenBank/DDBJ databases">
        <title>Genomic Encyclopedia of Type Strains, Phase IV (KMG-V): Genome sequencing to study the core and pangenomes of soil and plant-associated prokaryotes.</title>
        <authorList>
            <person name="Whitman W."/>
        </authorList>
    </citation>
    <scope>NUCLEOTIDE SEQUENCE [LARGE SCALE GENOMIC DNA]</scope>
    <source>
        <strain evidence="4 5">JPY158</strain>
    </source>
</reference>
<gene>
    <name evidence="4" type="ORF">HDG40_002879</name>
</gene>
<dbReference type="EMBL" id="JACHDD010000004">
    <property type="protein sequence ID" value="MBB5424734.1"/>
    <property type="molecule type" value="Genomic_DNA"/>
</dbReference>
<evidence type="ECO:0000259" key="3">
    <source>
        <dbReference type="Pfam" id="PF11740"/>
    </source>
</evidence>
<sequence>MTLEADIEVARQNAPDTQTLYREVCALLFFRYGETPTANRLYQLVRKGSMSAPAKALRDFWTDVRDKTRVDVGRPDLPPEVAAAAGEFAAQMWRLSSDAATAALDVFRQDADAQIAAAQEQAEQRDRQRQEAVDEAEQSANDAATLRTRIAGLEARIVELQTANDMLAAQLTTSKEEIAAGAAALADARRDFADELAKLRRSHEQNEQRLAAAEKRALLEIDGERAAAQRLRKELQASHERAATLEAEARTERDALRDELAASKAELAASAARHAETRGQLAEKDALLTERAAATDLLRQRIYTLSRQIETTRTERTSARPARRARGKSSAQGRAAAGFSGGPFVKRSSNAKPPESQ</sequence>
<dbReference type="Pfam" id="PF11740">
    <property type="entry name" value="KfrA_N"/>
    <property type="match status" value="1"/>
</dbReference>
<evidence type="ECO:0000313" key="4">
    <source>
        <dbReference type="EMBL" id="MBB5424734.1"/>
    </source>
</evidence>
<organism evidence="4 5">
    <name type="scientific">Paraburkholderia atlantica</name>
    <dbReference type="NCBI Taxonomy" id="2654982"/>
    <lineage>
        <taxon>Bacteria</taxon>
        <taxon>Pseudomonadati</taxon>
        <taxon>Pseudomonadota</taxon>
        <taxon>Betaproteobacteria</taxon>
        <taxon>Burkholderiales</taxon>
        <taxon>Burkholderiaceae</taxon>
        <taxon>Paraburkholderia</taxon>
    </lineage>
</organism>
<comment type="caution">
    <text evidence="4">The sequence shown here is derived from an EMBL/GenBank/DDBJ whole genome shotgun (WGS) entry which is preliminary data.</text>
</comment>